<evidence type="ECO:0000256" key="3">
    <source>
        <dbReference type="SAM" id="Phobius"/>
    </source>
</evidence>
<keyword evidence="1" id="KW-0489">Methyltransferase</keyword>
<dbReference type="Gene3D" id="3.40.50.150">
    <property type="entry name" value="Vaccinia Virus protein VP39"/>
    <property type="match status" value="1"/>
</dbReference>
<dbReference type="InterPro" id="IPR029063">
    <property type="entry name" value="SAM-dependent_MTases_sf"/>
</dbReference>
<gene>
    <name evidence="4" type="ORF">PBRA_007416</name>
</gene>
<name>A0A0G4IWJ1_PLABS</name>
<evidence type="ECO:0000256" key="2">
    <source>
        <dbReference type="ARBA" id="ARBA00022679"/>
    </source>
</evidence>
<dbReference type="PANTHER" id="PTHR43619">
    <property type="entry name" value="S-ADENOSYL-L-METHIONINE-DEPENDENT METHYLTRANSFERASE YKTD-RELATED"/>
    <property type="match status" value="1"/>
</dbReference>
<evidence type="ECO:0000313" key="4">
    <source>
        <dbReference type="EMBL" id="CEO99683.1"/>
    </source>
</evidence>
<dbReference type="AlphaFoldDB" id="A0A0G4IWJ1"/>
<keyword evidence="5" id="KW-1185">Reference proteome</keyword>
<feature type="transmembrane region" description="Helical" evidence="3">
    <location>
        <begin position="72"/>
        <end position="94"/>
    </location>
</feature>
<dbReference type="OrthoDB" id="10265369at2759"/>
<dbReference type="GO" id="GO:0032259">
    <property type="term" value="P:methylation"/>
    <property type="evidence" value="ECO:0007669"/>
    <property type="project" value="UniProtKB-KW"/>
</dbReference>
<dbReference type="Pfam" id="PF04072">
    <property type="entry name" value="LCM"/>
    <property type="match status" value="1"/>
</dbReference>
<proteinExistence type="predicted"/>
<keyword evidence="3" id="KW-0812">Transmembrane</keyword>
<keyword evidence="3" id="KW-0472">Membrane</keyword>
<protein>
    <submittedName>
        <fullName evidence="4">Uncharacterized protein</fullName>
    </submittedName>
</protein>
<dbReference type="InterPro" id="IPR007213">
    <property type="entry name" value="Ppm1/Ppm2/Tcmp"/>
</dbReference>
<dbReference type="GO" id="GO:0008168">
    <property type="term" value="F:methyltransferase activity"/>
    <property type="evidence" value="ECO:0007669"/>
    <property type="project" value="UniProtKB-KW"/>
</dbReference>
<dbReference type="PANTHER" id="PTHR43619:SF2">
    <property type="entry name" value="S-ADENOSYL-L-METHIONINE-DEPENDENT METHYLTRANSFERASES SUPERFAMILY PROTEIN"/>
    <property type="match status" value="1"/>
</dbReference>
<keyword evidence="3" id="KW-1133">Transmembrane helix</keyword>
<sequence length="336" mass="37337">MEREAAASQAIEAKPESTTARMVAWSIVSGWHSPETAAVIDAILPPDTKRLTGDVLRHYATRSPIWTKLCETVILLAYGCMAVACAVLQVLGLMRKDAPVIPAAIHTAFRKRIIYDEVVDAIEKGLARQVVVLGGGYDVLCMQLSRTYPNVLFVEVDQPNTQLGKRVAAGHIYGTNPPRNHRFAGVDFRFQTVEQVLATTVPEWKNDVKSVAVAEGVWPYLTPDVIRESLRSFRRISAIGSVYVFNYYVDESRQVPRPIVKAIQFLIGTFAKEPFRYLPETADEVGRLVSGEGFDVDLSATRTDCYQRYIVGSKFEPIVPDSTSYFSKFIGIAVSK</sequence>
<evidence type="ECO:0000256" key="1">
    <source>
        <dbReference type="ARBA" id="ARBA00022603"/>
    </source>
</evidence>
<accession>A0A0G4IWJ1</accession>
<dbReference type="SUPFAM" id="SSF53335">
    <property type="entry name" value="S-adenosyl-L-methionine-dependent methyltransferases"/>
    <property type="match status" value="1"/>
</dbReference>
<organism evidence="4 5">
    <name type="scientific">Plasmodiophora brassicae</name>
    <name type="common">Clubroot disease agent</name>
    <dbReference type="NCBI Taxonomy" id="37360"/>
    <lineage>
        <taxon>Eukaryota</taxon>
        <taxon>Sar</taxon>
        <taxon>Rhizaria</taxon>
        <taxon>Endomyxa</taxon>
        <taxon>Phytomyxea</taxon>
        <taxon>Plasmodiophorida</taxon>
        <taxon>Plasmodiophoridae</taxon>
        <taxon>Plasmodiophora</taxon>
    </lineage>
</organism>
<reference evidence="4 5" key="1">
    <citation type="submission" date="2015-02" db="EMBL/GenBank/DDBJ databases">
        <authorList>
            <person name="Chooi Y.-H."/>
        </authorList>
    </citation>
    <scope>NUCLEOTIDE SEQUENCE [LARGE SCALE GENOMIC DNA]</scope>
    <source>
        <strain evidence="4">E3</strain>
    </source>
</reference>
<evidence type="ECO:0000313" key="5">
    <source>
        <dbReference type="Proteomes" id="UP000039324"/>
    </source>
</evidence>
<keyword evidence="2" id="KW-0808">Transferase</keyword>
<dbReference type="Proteomes" id="UP000039324">
    <property type="component" value="Unassembled WGS sequence"/>
</dbReference>
<dbReference type="EMBL" id="CDSF01000092">
    <property type="protein sequence ID" value="CEO99683.1"/>
    <property type="molecule type" value="Genomic_DNA"/>
</dbReference>